<comment type="catalytic activity">
    <reaction evidence="1">
        <text>Hydrolysis of terminal, non-reducing (1-&gt;4)-linked alpha-D-glucose residues with release of alpha-D-glucose.</text>
        <dbReference type="EC" id="3.2.1.20"/>
    </reaction>
</comment>
<dbReference type="PANTHER" id="PTHR10357:SF234">
    <property type="entry name" value="MALTASE A2-RELATED"/>
    <property type="match status" value="1"/>
</dbReference>
<evidence type="ECO:0000256" key="6">
    <source>
        <dbReference type="ARBA" id="ARBA00023295"/>
    </source>
</evidence>
<keyword evidence="5" id="KW-0325">Glycoprotein</keyword>
<sequence>VIPSQTFEMLSRLLPLYAALLLGCGSCFAASAVDWWESATLYQIYPRSFMDSDGDGVGDLNGITTRLAYLKEIGVTATWLSPIFASPMADFGYDISNFTKIDPLFGTLTDFDALIAKAHALGIKIILDFVPNHSSDECEWFQKSIRREDGYDDFYIWEDGKIDAETGERVPPSNWVSVFSGPMWTWNEQRQQYYLHQFLPKQPDLNFSNPMVREHMLEVLKFWVDRGADGFRIDAVPHIGEKRFANGTYPDEPLSGWSDDPNSYNYHDHIYTKDQPLTLEVVYEWREFLDEYKRQHERDTIVLIAEAYSSVEVLSDYINNGTHSGTQMPMNFNLMSLNGYSTAKNVEDSVKGWMDNIWEKHQSANWVVGNHDNDRLATRMGQHKVDLMTMLVHALPGTSVTYYGEEIGMSNVATECTAISCEDRDPERTPMQWDTTDHAGFTTGPTSWLPISPNYKRFNVATERGVARSTLQIFKGMTQLKQTNAFKAFKEEGGFAFGAVSEQVFQVVRTAFLEEEYRILINMGNKVEYVHDLANKTMEYVLLSRHSPHSFGDKVDLSQRIYLMPYEAVVLRGSAGSG</sequence>
<feature type="non-terminal residue" evidence="9">
    <location>
        <position position="1"/>
    </location>
</feature>
<feature type="chain" id="PRO_5001557469" description="alpha-glucosidase" evidence="7">
    <location>
        <begin position="30"/>
        <end position="578"/>
    </location>
</feature>
<feature type="domain" description="Glycosyl hydrolase family 13 catalytic" evidence="8">
    <location>
        <begin position="43"/>
        <end position="428"/>
    </location>
</feature>
<evidence type="ECO:0000259" key="8">
    <source>
        <dbReference type="SMART" id="SM00642"/>
    </source>
</evidence>
<evidence type="ECO:0000256" key="7">
    <source>
        <dbReference type="SAM" id="SignalP"/>
    </source>
</evidence>
<dbReference type="GO" id="GO:0005975">
    <property type="term" value="P:carbohydrate metabolic process"/>
    <property type="evidence" value="ECO:0007669"/>
    <property type="project" value="InterPro"/>
</dbReference>
<keyword evidence="4 7" id="KW-0732">Signal</keyword>
<evidence type="ECO:0000256" key="4">
    <source>
        <dbReference type="ARBA" id="ARBA00022729"/>
    </source>
</evidence>
<dbReference type="Pfam" id="PF00128">
    <property type="entry name" value="Alpha-amylase"/>
    <property type="match status" value="1"/>
</dbReference>
<protein>
    <recommendedName>
        <fullName evidence="3">alpha-glucosidase</fullName>
        <ecNumber evidence="3">3.2.1.20</ecNumber>
    </recommendedName>
</protein>
<proteinExistence type="inferred from homology"/>
<feature type="signal peptide" evidence="7">
    <location>
        <begin position="1"/>
        <end position="29"/>
    </location>
</feature>
<dbReference type="PANTHER" id="PTHR10357">
    <property type="entry name" value="ALPHA-AMYLASE FAMILY MEMBER"/>
    <property type="match status" value="1"/>
</dbReference>
<dbReference type="EMBL" id="GAKP01008230">
    <property type="protein sequence ID" value="JAC50722.1"/>
    <property type="molecule type" value="Transcribed_RNA"/>
</dbReference>
<dbReference type="FunFam" id="3.90.400.10:FF:000001">
    <property type="entry name" value="Maltase A3, isoform A"/>
    <property type="match status" value="1"/>
</dbReference>
<reference evidence="9" key="1">
    <citation type="journal article" date="2014" name="BMC Genomics">
        <title>Characterizing the developmental transcriptome of the oriental fruit fly, Bactrocera dorsalis (Diptera: Tephritidae) through comparative genomic analysis with Drosophila melanogaster utilizing modENCODE datasets.</title>
        <authorList>
            <person name="Geib S.M."/>
            <person name="Calla B."/>
            <person name="Hall B."/>
            <person name="Hou S."/>
            <person name="Manoukis N.C."/>
        </authorList>
    </citation>
    <scope>NUCLEOTIDE SEQUENCE</scope>
    <source>
        <strain evidence="9">Punador</strain>
    </source>
</reference>
<dbReference type="Gene3D" id="3.20.20.80">
    <property type="entry name" value="Glycosidases"/>
    <property type="match status" value="1"/>
</dbReference>
<evidence type="ECO:0000256" key="1">
    <source>
        <dbReference type="ARBA" id="ARBA00001657"/>
    </source>
</evidence>
<evidence type="ECO:0000256" key="2">
    <source>
        <dbReference type="ARBA" id="ARBA00008061"/>
    </source>
</evidence>
<dbReference type="InterPro" id="IPR006047">
    <property type="entry name" value="GH13_cat_dom"/>
</dbReference>
<evidence type="ECO:0000256" key="3">
    <source>
        <dbReference type="ARBA" id="ARBA00012741"/>
    </source>
</evidence>
<name>A0A034W8W5_BACDO</name>
<dbReference type="CDD" id="cd11328">
    <property type="entry name" value="AmyAc_maltase"/>
    <property type="match status" value="1"/>
</dbReference>
<dbReference type="Gene3D" id="3.90.400.10">
    <property type="entry name" value="Oligo-1,6-glucosidase, Domain 2"/>
    <property type="match status" value="1"/>
</dbReference>
<dbReference type="SMART" id="SM00642">
    <property type="entry name" value="Aamy"/>
    <property type="match status" value="1"/>
</dbReference>
<dbReference type="GO" id="GO:0004558">
    <property type="term" value="F:alpha-1,4-glucosidase activity"/>
    <property type="evidence" value="ECO:0007669"/>
    <property type="project" value="UniProtKB-EC"/>
</dbReference>
<dbReference type="OrthoDB" id="1740265at2759"/>
<dbReference type="EC" id="3.2.1.20" evidence="3"/>
<evidence type="ECO:0000256" key="5">
    <source>
        <dbReference type="ARBA" id="ARBA00023180"/>
    </source>
</evidence>
<dbReference type="SUPFAM" id="SSF51445">
    <property type="entry name" value="(Trans)glycosidases"/>
    <property type="match status" value="1"/>
</dbReference>
<keyword evidence="6" id="KW-0378">Hydrolase</keyword>
<dbReference type="InterPro" id="IPR045857">
    <property type="entry name" value="O16G_dom_2"/>
</dbReference>
<evidence type="ECO:0000313" key="9">
    <source>
        <dbReference type="EMBL" id="JAC50722.1"/>
    </source>
</evidence>
<comment type="similarity">
    <text evidence="2">Belongs to the glycosyl hydrolase 13 family.</text>
</comment>
<dbReference type="AlphaFoldDB" id="A0A034W8W5"/>
<organism evidence="9">
    <name type="scientific">Bactrocera dorsalis</name>
    <name type="common">Oriental fruit fly</name>
    <name type="synonym">Dacus dorsalis</name>
    <dbReference type="NCBI Taxonomy" id="27457"/>
    <lineage>
        <taxon>Eukaryota</taxon>
        <taxon>Metazoa</taxon>
        <taxon>Ecdysozoa</taxon>
        <taxon>Arthropoda</taxon>
        <taxon>Hexapoda</taxon>
        <taxon>Insecta</taxon>
        <taxon>Pterygota</taxon>
        <taxon>Neoptera</taxon>
        <taxon>Endopterygota</taxon>
        <taxon>Diptera</taxon>
        <taxon>Brachycera</taxon>
        <taxon>Muscomorpha</taxon>
        <taxon>Tephritoidea</taxon>
        <taxon>Tephritidae</taxon>
        <taxon>Bactrocera</taxon>
        <taxon>Bactrocera</taxon>
    </lineage>
</organism>
<accession>A0A034W8W5</accession>
<dbReference type="InterPro" id="IPR017853">
    <property type="entry name" value="GH"/>
</dbReference>
<keyword evidence="6" id="KW-0326">Glycosidase</keyword>
<gene>
    <name evidence="9" type="primary">MAL1</name>
</gene>